<accession>A0A1G9VX92</accession>
<gene>
    <name evidence="1" type="ORF">SAMN05444921_11336</name>
</gene>
<sequence length="104" mass="11575">MERTDRPDLDALLRRILTEPTRAARLLTETARILEHEWPHLAITEQQLNAAGREATRVVLAGLPKVVGDEANERARAVCPRARFHGGETAGEYALRLRDAAKAL</sequence>
<dbReference type="RefSeq" id="WP_093656597.1">
    <property type="nucleotide sequence ID" value="NZ_FNHI01000013.1"/>
</dbReference>
<evidence type="ECO:0000313" key="2">
    <source>
        <dbReference type="Proteomes" id="UP000199063"/>
    </source>
</evidence>
<reference evidence="2" key="1">
    <citation type="submission" date="2016-10" db="EMBL/GenBank/DDBJ databases">
        <authorList>
            <person name="Varghese N."/>
            <person name="Submissions S."/>
        </authorList>
    </citation>
    <scope>NUCLEOTIDE SEQUENCE [LARGE SCALE GENOMIC DNA]</scope>
    <source>
        <strain evidence="2">CGMCC 4.7042</strain>
    </source>
</reference>
<dbReference type="Proteomes" id="UP000199063">
    <property type="component" value="Unassembled WGS sequence"/>
</dbReference>
<proteinExistence type="predicted"/>
<evidence type="ECO:0000313" key="1">
    <source>
        <dbReference type="EMBL" id="SDM76908.1"/>
    </source>
</evidence>
<organism evidence="1 2">
    <name type="scientific">Streptomyces wuyuanensis</name>
    <dbReference type="NCBI Taxonomy" id="1196353"/>
    <lineage>
        <taxon>Bacteria</taxon>
        <taxon>Bacillati</taxon>
        <taxon>Actinomycetota</taxon>
        <taxon>Actinomycetes</taxon>
        <taxon>Kitasatosporales</taxon>
        <taxon>Streptomycetaceae</taxon>
        <taxon>Streptomyces</taxon>
    </lineage>
</organism>
<dbReference type="AlphaFoldDB" id="A0A1G9VX92"/>
<dbReference type="GeneID" id="40831219"/>
<protein>
    <submittedName>
        <fullName evidence="1">Uncharacterized protein</fullName>
    </submittedName>
</protein>
<dbReference type="STRING" id="1196353.SAMN05444921_11336"/>
<name>A0A1G9VX92_9ACTN</name>
<dbReference type="EMBL" id="FNHI01000013">
    <property type="protein sequence ID" value="SDM76908.1"/>
    <property type="molecule type" value="Genomic_DNA"/>
</dbReference>
<keyword evidence="2" id="KW-1185">Reference proteome</keyword>
<dbReference type="OrthoDB" id="4217274at2"/>